<evidence type="ECO:0000313" key="2">
    <source>
        <dbReference type="Proteomes" id="UP000256709"/>
    </source>
</evidence>
<proteinExistence type="predicted"/>
<protein>
    <submittedName>
        <fullName evidence="1">Uncharacterized protein</fullName>
    </submittedName>
</protein>
<reference evidence="1 2" key="1">
    <citation type="submission" date="2017-04" db="EMBL/GenBank/DDBJ databases">
        <title>Comparative genome analysis of Subtercola boreus.</title>
        <authorList>
            <person name="Cho Y.-J."/>
            <person name="Cho A."/>
            <person name="Kim O.-S."/>
            <person name="Lee J.-I."/>
        </authorList>
    </citation>
    <scope>NUCLEOTIDE SEQUENCE [LARGE SCALE GENOMIC DNA]</scope>
    <source>
        <strain evidence="1 2">P27444</strain>
    </source>
</reference>
<dbReference type="RefSeq" id="WP_172592040.1">
    <property type="nucleotide sequence ID" value="NZ_NBXA01000007.1"/>
</dbReference>
<organism evidence="1 2">
    <name type="scientific">Subtercola boreus</name>
    <dbReference type="NCBI Taxonomy" id="120213"/>
    <lineage>
        <taxon>Bacteria</taxon>
        <taxon>Bacillati</taxon>
        <taxon>Actinomycetota</taxon>
        <taxon>Actinomycetes</taxon>
        <taxon>Micrococcales</taxon>
        <taxon>Microbacteriaceae</taxon>
        <taxon>Subtercola</taxon>
    </lineage>
</organism>
<evidence type="ECO:0000313" key="1">
    <source>
        <dbReference type="EMBL" id="RFA15147.1"/>
    </source>
</evidence>
<dbReference type="Proteomes" id="UP000256709">
    <property type="component" value="Unassembled WGS sequence"/>
</dbReference>
<gene>
    <name evidence="1" type="ORF">B7R21_03700</name>
</gene>
<comment type="caution">
    <text evidence="1">The sequence shown here is derived from an EMBL/GenBank/DDBJ whole genome shotgun (WGS) entry which is preliminary data.</text>
</comment>
<sequence>MNTEGDLVLDGRVDRRRSLVRPTMSKGRRNALRVAFALAILLLPAEMVIQKLVDQPYPGIYQPSFAGTPVVNDILTAKVPLVHVTFADASVVDVPFEAVLPDSKLLDLSVFNSAFQSQIRANSPETVAWLKNDLEQKFPGRTPTTMVVEFQTLKIDITDPSSRTATTTKTVTVDLQEGAR</sequence>
<dbReference type="EMBL" id="NBXA01000007">
    <property type="protein sequence ID" value="RFA15147.1"/>
    <property type="molecule type" value="Genomic_DNA"/>
</dbReference>
<dbReference type="AlphaFoldDB" id="A0A3E0W235"/>
<name>A0A3E0W235_9MICO</name>
<accession>A0A3E0W235</accession>